<dbReference type="EMBL" id="VIIS01000987">
    <property type="protein sequence ID" value="KAF0303006.1"/>
    <property type="molecule type" value="Genomic_DNA"/>
</dbReference>
<protein>
    <submittedName>
        <fullName evidence="2">Uncharacterized protein</fullName>
    </submittedName>
</protein>
<accession>A0A6A4W6N0</accession>
<gene>
    <name evidence="2" type="ORF">FJT64_024984</name>
</gene>
<evidence type="ECO:0000313" key="2">
    <source>
        <dbReference type="EMBL" id="KAF0303006.1"/>
    </source>
</evidence>
<organism evidence="2 3">
    <name type="scientific">Amphibalanus amphitrite</name>
    <name type="common">Striped barnacle</name>
    <name type="synonym">Balanus amphitrite</name>
    <dbReference type="NCBI Taxonomy" id="1232801"/>
    <lineage>
        <taxon>Eukaryota</taxon>
        <taxon>Metazoa</taxon>
        <taxon>Ecdysozoa</taxon>
        <taxon>Arthropoda</taxon>
        <taxon>Crustacea</taxon>
        <taxon>Multicrustacea</taxon>
        <taxon>Cirripedia</taxon>
        <taxon>Thoracica</taxon>
        <taxon>Thoracicalcarea</taxon>
        <taxon>Balanomorpha</taxon>
        <taxon>Balanoidea</taxon>
        <taxon>Balanidae</taxon>
        <taxon>Amphibalaninae</taxon>
        <taxon>Amphibalanus</taxon>
    </lineage>
</organism>
<dbReference type="Proteomes" id="UP000440578">
    <property type="component" value="Unassembled WGS sequence"/>
</dbReference>
<name>A0A6A4W6N0_AMPAM</name>
<dbReference type="AlphaFoldDB" id="A0A6A4W6N0"/>
<comment type="caution">
    <text evidence="2">The sequence shown here is derived from an EMBL/GenBank/DDBJ whole genome shotgun (WGS) entry which is preliminary data.</text>
</comment>
<evidence type="ECO:0000313" key="3">
    <source>
        <dbReference type="Proteomes" id="UP000440578"/>
    </source>
</evidence>
<sequence length="687" mass="75512">MSWSAGEEAPPPPPPPLAVASSSSNGGTAVPADIPDCVLSELWAAHSDGVGSPLIDIYTETDCSSQVSDEEASAGGGVAFTELIEVIEDGDCGAVSGTGRLIWVVENDVTKAGEPLTVRCTTYGTPSTAHQLQHAHRYLSGERRRETAERVEDRGAYRVSQDMLMQAPDCELADGNITEAPPRHILRQAAHERRVAERHSTNWTEDLAATMAISRAEDLTSKVVKGGIHLIGRAPVVVHLYREHFFRRYHLAPRTLHLDATGSVTRQVGEKRPYLYALIAESPDTDRSFPLAHLLAESHNVPTIAHFLAQVAHGYKLVTRVPLTPPRVVTDFSWALIHAVSEAIVKTTTEAYLEACWQSLTDPTKQPKTLVSLCGAHLLHSFAHTLKSKGVAAEARPGFMWLFASMQQATSLQTLDTTYKRLCVLALSRSKCAVELPEVTRVDYGTDDRQETEAPLEAAEDAPARRTYRARTAFGRHFEDITNGVKCSLQTDGEASDVPNKYFCPGLVEYLLGAVMPLTPLWSQVISAAVVTNAAVESHFKVVKKQMLQGRTRLQPGDFVRVLLKDTAARMKAALIPSRPVLRGRKRKAAEGLFHPETQEECWAKRRTSDKPTCWIGASPPPSDWWHRARAAPTQCWPCCSTRPRCCEVDSLAGSTVCLLMLTRRQPAVTAWWRHGGADLTQCHQGR</sequence>
<dbReference type="OrthoDB" id="7695773at2759"/>
<proteinExistence type="predicted"/>
<keyword evidence="3" id="KW-1185">Reference proteome</keyword>
<feature type="region of interest" description="Disordered" evidence="1">
    <location>
        <begin position="1"/>
        <end position="28"/>
    </location>
</feature>
<reference evidence="2 3" key="1">
    <citation type="submission" date="2019-07" db="EMBL/GenBank/DDBJ databases">
        <title>Draft genome assembly of a fouling barnacle, Amphibalanus amphitrite (Darwin, 1854): The first reference genome for Thecostraca.</title>
        <authorList>
            <person name="Kim W."/>
        </authorList>
    </citation>
    <scope>NUCLEOTIDE SEQUENCE [LARGE SCALE GENOMIC DNA]</scope>
    <source>
        <strain evidence="2">SNU_AA5</strain>
        <tissue evidence="2">Soma without cirri and trophi</tissue>
    </source>
</reference>
<evidence type="ECO:0000256" key="1">
    <source>
        <dbReference type="SAM" id="MobiDB-lite"/>
    </source>
</evidence>